<dbReference type="AlphaFoldDB" id="A0ABD3DL23"/>
<sequence length="384" mass="43909">MEVNDDLSPSLKLAIAMAIVKSRRLQKFHPSATTDASCDGDFQADGGKTSESDAVKWKRKAKQQKEEIIRLKEDLKIAEGESDGLHHDVFPQSISCRCYFFDNLGQLSPMHESDQKRFGDVLRRRFLREVRLSERKRRRLDGSLGQSCVSDIDIGNEMEHLRASVDFLVELCETSSSLGTEEGSFRNWSHQASEFILATLKDLSWGGKIDNTVESIISSLIVRLLRRMCNGSQGDELVHSDNDFQFYVQHLMRKLGSDPYVGQRIILSACQRISMVAESILVMDPFDVAFQKIVNAMYLMIQLIEFLISDYLLSWSSRQDLDTQLLEEWVVSVFSARKALELLERRNTLYVLYMDRIVGALSRHLGHVSFKDKLRPDTLEKLFG</sequence>
<comment type="caution">
    <text evidence="2">The sequence shown here is derived from an EMBL/GenBank/DDBJ whole genome shotgun (WGS) entry which is preliminary data.</text>
</comment>
<dbReference type="Proteomes" id="UP001632038">
    <property type="component" value="Unassembled WGS sequence"/>
</dbReference>
<evidence type="ECO:0008006" key="4">
    <source>
        <dbReference type="Google" id="ProtNLM"/>
    </source>
</evidence>
<feature type="coiled-coil region" evidence="1">
    <location>
        <begin position="54"/>
        <end position="81"/>
    </location>
</feature>
<protein>
    <recommendedName>
        <fullName evidence="4">Multipolar spindle 1</fullName>
    </recommendedName>
</protein>
<evidence type="ECO:0000313" key="2">
    <source>
        <dbReference type="EMBL" id="KAL3642981.1"/>
    </source>
</evidence>
<organism evidence="2 3">
    <name type="scientific">Castilleja foliolosa</name>
    <dbReference type="NCBI Taxonomy" id="1961234"/>
    <lineage>
        <taxon>Eukaryota</taxon>
        <taxon>Viridiplantae</taxon>
        <taxon>Streptophyta</taxon>
        <taxon>Embryophyta</taxon>
        <taxon>Tracheophyta</taxon>
        <taxon>Spermatophyta</taxon>
        <taxon>Magnoliopsida</taxon>
        <taxon>eudicotyledons</taxon>
        <taxon>Gunneridae</taxon>
        <taxon>Pentapetalae</taxon>
        <taxon>asterids</taxon>
        <taxon>lamiids</taxon>
        <taxon>Lamiales</taxon>
        <taxon>Orobanchaceae</taxon>
        <taxon>Pedicularideae</taxon>
        <taxon>Castillejinae</taxon>
        <taxon>Castilleja</taxon>
    </lineage>
</organism>
<name>A0ABD3DL23_9LAMI</name>
<proteinExistence type="predicted"/>
<dbReference type="PANTHER" id="PTHR35768">
    <property type="entry name" value="PROTEIN MULTIPOLAR SPINDLE 1"/>
    <property type="match status" value="1"/>
</dbReference>
<accession>A0ABD3DL23</accession>
<reference evidence="3" key="1">
    <citation type="journal article" date="2024" name="IScience">
        <title>Strigolactones Initiate the Formation of Haustorium-like Structures in Castilleja.</title>
        <authorList>
            <person name="Buerger M."/>
            <person name="Peterson D."/>
            <person name="Chory J."/>
        </authorList>
    </citation>
    <scope>NUCLEOTIDE SEQUENCE [LARGE SCALE GENOMIC DNA]</scope>
</reference>
<evidence type="ECO:0000313" key="3">
    <source>
        <dbReference type="Proteomes" id="UP001632038"/>
    </source>
</evidence>
<dbReference type="PANTHER" id="PTHR35768:SF1">
    <property type="entry name" value="PROTEIN MULTIPOLAR SPINDLE 1"/>
    <property type="match status" value="1"/>
</dbReference>
<evidence type="ECO:0000256" key="1">
    <source>
        <dbReference type="SAM" id="Coils"/>
    </source>
</evidence>
<dbReference type="EMBL" id="JAVIJP010000016">
    <property type="protein sequence ID" value="KAL3642981.1"/>
    <property type="molecule type" value="Genomic_DNA"/>
</dbReference>
<keyword evidence="3" id="KW-1185">Reference proteome</keyword>
<dbReference type="InterPro" id="IPR037500">
    <property type="entry name" value="Msp1"/>
</dbReference>
<keyword evidence="1" id="KW-0175">Coiled coil</keyword>
<gene>
    <name evidence="2" type="ORF">CASFOL_013796</name>
</gene>